<feature type="domain" description="Formyl transferase N-terminal" evidence="5">
    <location>
        <begin position="3"/>
        <end position="178"/>
    </location>
</feature>
<dbReference type="GO" id="GO:0004644">
    <property type="term" value="F:phosphoribosylglycinamide formyltransferase activity"/>
    <property type="evidence" value="ECO:0007669"/>
    <property type="project" value="UniProtKB-UniRule"/>
</dbReference>
<keyword evidence="7" id="KW-1185">Reference proteome</keyword>
<dbReference type="SUPFAM" id="SSF53328">
    <property type="entry name" value="Formyltransferase"/>
    <property type="match status" value="1"/>
</dbReference>
<protein>
    <recommendedName>
        <fullName evidence="4">Phosphoribosylglycinamide formyltransferase</fullName>
        <ecNumber evidence="4">2.1.2.2</ecNumber>
    </recommendedName>
    <alternativeName>
        <fullName evidence="4">5'-phosphoribosylglycinamide transformylase</fullName>
    </alternativeName>
    <alternativeName>
        <fullName evidence="4">GAR transformylase</fullName>
        <shortName evidence="4">GART</shortName>
    </alternativeName>
</protein>
<name>A0A5C1Q6J0_9SPIO</name>
<evidence type="ECO:0000256" key="2">
    <source>
        <dbReference type="ARBA" id="ARBA00022679"/>
    </source>
</evidence>
<dbReference type="OrthoDB" id="9806170at2"/>
<dbReference type="HAMAP" id="MF_01930">
    <property type="entry name" value="PurN"/>
    <property type="match status" value="1"/>
</dbReference>
<dbReference type="GO" id="GO:0005829">
    <property type="term" value="C:cytosol"/>
    <property type="evidence" value="ECO:0007669"/>
    <property type="project" value="TreeGrafter"/>
</dbReference>
<comment type="function">
    <text evidence="4">Catalyzes the transfer of a formyl group from 10-formyltetrahydrofolate to 5-phospho-ribosyl-glycinamide (GAR), producing 5-phospho-ribosyl-N-formylglycinamide (FGAR) and tetrahydrofolate.</text>
</comment>
<reference evidence="6 7" key="2">
    <citation type="submission" date="2019-09" db="EMBL/GenBank/DDBJ databases">
        <title>Complete Genome Sequence and Methylome Analysis of free living Spirochaetas.</title>
        <authorList>
            <person name="Leshcheva N."/>
            <person name="Mikheeva N."/>
        </authorList>
    </citation>
    <scope>NUCLEOTIDE SEQUENCE [LARGE SCALE GENOMIC DNA]</scope>
    <source>
        <strain evidence="6 7">P</strain>
    </source>
</reference>
<dbReference type="CDD" id="cd08645">
    <property type="entry name" value="FMT_core_GART"/>
    <property type="match status" value="1"/>
</dbReference>
<dbReference type="Proteomes" id="UP000323824">
    <property type="component" value="Chromosome"/>
</dbReference>
<keyword evidence="2 4" id="KW-0808">Transferase</keyword>
<dbReference type="InterPro" id="IPR002376">
    <property type="entry name" value="Formyl_transf_N"/>
</dbReference>
<dbReference type="InterPro" id="IPR036477">
    <property type="entry name" value="Formyl_transf_N_sf"/>
</dbReference>
<feature type="site" description="Raises pKa of active site His" evidence="4">
    <location>
        <position position="142"/>
    </location>
</feature>
<evidence type="ECO:0000259" key="5">
    <source>
        <dbReference type="Pfam" id="PF00551"/>
    </source>
</evidence>
<gene>
    <name evidence="4 6" type="primary">purN</name>
    <name evidence="6" type="ORF">EW093_02455</name>
</gene>
<feature type="binding site" evidence="4">
    <location>
        <position position="104"/>
    </location>
    <ligand>
        <name>(6R)-10-formyltetrahydrofolate</name>
        <dbReference type="ChEBI" id="CHEBI:195366"/>
    </ligand>
</feature>
<feature type="active site" description="Proton donor" evidence="4">
    <location>
        <position position="106"/>
    </location>
</feature>
<dbReference type="InterPro" id="IPR004607">
    <property type="entry name" value="GART"/>
</dbReference>
<proteinExistence type="inferred from homology"/>
<dbReference type="Gene3D" id="3.40.50.170">
    <property type="entry name" value="Formyl transferase, N-terminal domain"/>
    <property type="match status" value="1"/>
</dbReference>
<dbReference type="AlphaFoldDB" id="A0A5C1Q6J0"/>
<sequence length="190" mass="21490">MSNLAILASGSGSNFQAISEVIKKSHHNVSCLICDRKSAFVMERAKKLGIKVFYVTYYNRDKSEAEKEIDSILNSQKVDLVALAGFMRILSPLFTNKWKNRVINIHPSLLPKYPGSHGIEDSFNSGDIELGVTIHYVDQGMDTGPIIYQESFTRCDGETLESAEEKIHRLEHRVYPQILIKKLDNFNKAI</sequence>
<organism evidence="6 7">
    <name type="scientific">Thiospirochaeta perfilievii</name>
    <dbReference type="NCBI Taxonomy" id="252967"/>
    <lineage>
        <taxon>Bacteria</taxon>
        <taxon>Pseudomonadati</taxon>
        <taxon>Spirochaetota</taxon>
        <taxon>Spirochaetia</taxon>
        <taxon>Spirochaetales</taxon>
        <taxon>Spirochaetaceae</taxon>
        <taxon>Thiospirochaeta</taxon>
    </lineage>
</organism>
<feature type="binding site" evidence="4">
    <location>
        <position position="60"/>
    </location>
    <ligand>
        <name>(6R)-10-formyltetrahydrofolate</name>
        <dbReference type="ChEBI" id="CHEBI:195366"/>
    </ligand>
</feature>
<comment type="catalytic activity">
    <reaction evidence="4">
        <text>N(1)-(5-phospho-beta-D-ribosyl)glycinamide + (6R)-10-formyltetrahydrofolate = N(2)-formyl-N(1)-(5-phospho-beta-D-ribosyl)glycinamide + (6S)-5,6,7,8-tetrahydrofolate + H(+)</text>
        <dbReference type="Rhea" id="RHEA:15053"/>
        <dbReference type="ChEBI" id="CHEBI:15378"/>
        <dbReference type="ChEBI" id="CHEBI:57453"/>
        <dbReference type="ChEBI" id="CHEBI:143788"/>
        <dbReference type="ChEBI" id="CHEBI:147286"/>
        <dbReference type="ChEBI" id="CHEBI:195366"/>
        <dbReference type="EC" id="2.1.2.2"/>
    </reaction>
</comment>
<feature type="binding site" evidence="4">
    <location>
        <begin position="12"/>
        <end position="14"/>
    </location>
    <ligand>
        <name>N(1)-(5-phospho-beta-D-ribosyl)glycinamide</name>
        <dbReference type="ChEBI" id="CHEBI:143788"/>
    </ligand>
</feature>
<dbReference type="EMBL" id="CP035807">
    <property type="protein sequence ID" value="QEN03605.1"/>
    <property type="molecule type" value="Genomic_DNA"/>
</dbReference>
<feature type="binding site" evidence="4">
    <location>
        <begin position="87"/>
        <end position="90"/>
    </location>
    <ligand>
        <name>(6R)-10-formyltetrahydrofolate</name>
        <dbReference type="ChEBI" id="CHEBI:195366"/>
    </ligand>
</feature>
<dbReference type="GO" id="GO:0006189">
    <property type="term" value="P:'de novo' IMP biosynthetic process"/>
    <property type="evidence" value="ECO:0007669"/>
    <property type="project" value="UniProtKB-UniRule"/>
</dbReference>
<evidence type="ECO:0000313" key="6">
    <source>
        <dbReference type="EMBL" id="QEN03605.1"/>
    </source>
</evidence>
<dbReference type="PANTHER" id="PTHR43369">
    <property type="entry name" value="PHOSPHORIBOSYLGLYCINAMIDE FORMYLTRANSFERASE"/>
    <property type="match status" value="1"/>
</dbReference>
<keyword evidence="3 4" id="KW-0658">Purine biosynthesis</keyword>
<reference evidence="6 7" key="1">
    <citation type="submission" date="2019-02" db="EMBL/GenBank/DDBJ databases">
        <authorList>
            <person name="Fomenkov A."/>
            <person name="Dubinina G."/>
            <person name="Grabovich M."/>
            <person name="Vincze T."/>
            <person name="Roberts R.J."/>
        </authorList>
    </citation>
    <scope>NUCLEOTIDE SEQUENCE [LARGE SCALE GENOMIC DNA]</scope>
    <source>
        <strain evidence="6 7">P</strain>
    </source>
</reference>
<evidence type="ECO:0000256" key="3">
    <source>
        <dbReference type="ARBA" id="ARBA00022755"/>
    </source>
</evidence>
<dbReference type="RefSeq" id="WP_149566863.1">
    <property type="nucleotide sequence ID" value="NZ_CP035807.1"/>
</dbReference>
<accession>A0A5C1Q6J0</accession>
<dbReference type="UniPathway" id="UPA00074">
    <property type="reaction ID" value="UER00126"/>
</dbReference>
<comment type="similarity">
    <text evidence="4">Belongs to the GART family.</text>
</comment>
<dbReference type="KEGG" id="sper:EW093_02455"/>
<dbReference type="Pfam" id="PF00551">
    <property type="entry name" value="Formyl_trans_N"/>
    <property type="match status" value="1"/>
</dbReference>
<dbReference type="PANTHER" id="PTHR43369:SF2">
    <property type="entry name" value="PHOSPHORIBOSYLGLYCINAMIDE FORMYLTRANSFERASE"/>
    <property type="match status" value="1"/>
</dbReference>
<evidence type="ECO:0000256" key="4">
    <source>
        <dbReference type="HAMAP-Rule" id="MF_01930"/>
    </source>
</evidence>
<dbReference type="NCBIfam" id="TIGR00639">
    <property type="entry name" value="PurN"/>
    <property type="match status" value="1"/>
</dbReference>
<dbReference type="EC" id="2.1.2.2" evidence="4"/>
<evidence type="ECO:0000256" key="1">
    <source>
        <dbReference type="ARBA" id="ARBA00005054"/>
    </source>
</evidence>
<comment type="pathway">
    <text evidence="1 4">Purine metabolism; IMP biosynthesis via de novo pathway; N(2)-formyl-N(1)-(5-phospho-D-ribosyl)glycinamide from N(1)-(5-phospho-D-ribosyl)glycinamide (10-formyl THF route): step 1/1.</text>
</comment>
<evidence type="ECO:0000313" key="7">
    <source>
        <dbReference type="Proteomes" id="UP000323824"/>
    </source>
</evidence>